<keyword evidence="1" id="KW-0732">Signal</keyword>
<dbReference type="EMBL" id="ML005179">
    <property type="protein sequence ID" value="RKP19695.1"/>
    <property type="molecule type" value="Genomic_DNA"/>
</dbReference>
<protein>
    <submittedName>
        <fullName evidence="2">Uncharacterized protein</fullName>
    </submittedName>
</protein>
<feature type="chain" id="PRO_5020782888" evidence="1">
    <location>
        <begin position="17"/>
        <end position="224"/>
    </location>
</feature>
<reference evidence="3" key="1">
    <citation type="journal article" date="2018" name="Nat. Microbiol.">
        <title>Leveraging single-cell genomics to expand the fungal tree of life.</title>
        <authorList>
            <person name="Ahrendt S.R."/>
            <person name="Quandt C.A."/>
            <person name="Ciobanu D."/>
            <person name="Clum A."/>
            <person name="Salamov A."/>
            <person name="Andreopoulos B."/>
            <person name="Cheng J.F."/>
            <person name="Woyke T."/>
            <person name="Pelin A."/>
            <person name="Henrissat B."/>
            <person name="Reynolds N.K."/>
            <person name="Benny G.L."/>
            <person name="Smith M.E."/>
            <person name="James T.Y."/>
            <person name="Grigoriev I.V."/>
        </authorList>
    </citation>
    <scope>NUCLEOTIDE SEQUENCE [LARGE SCALE GENOMIC DNA]</scope>
    <source>
        <strain evidence="3">CSF55</strain>
    </source>
</reference>
<accession>A0A4P9YJU8</accession>
<feature type="signal peptide" evidence="1">
    <location>
        <begin position="1"/>
        <end position="16"/>
    </location>
</feature>
<organism evidence="2 3">
    <name type="scientific">Rozella allomycis (strain CSF55)</name>
    <dbReference type="NCBI Taxonomy" id="988480"/>
    <lineage>
        <taxon>Eukaryota</taxon>
        <taxon>Fungi</taxon>
        <taxon>Fungi incertae sedis</taxon>
        <taxon>Cryptomycota</taxon>
        <taxon>Cryptomycota incertae sedis</taxon>
        <taxon>Rozella</taxon>
    </lineage>
</organism>
<evidence type="ECO:0000313" key="2">
    <source>
        <dbReference type="EMBL" id="RKP19695.1"/>
    </source>
</evidence>
<proteinExistence type="predicted"/>
<sequence length="224" mass="24418">MKIIILAIVFLNVAFSLETCSLKKSEPRMGKITLANNNELQVSVVVGENRSRFNLTLGLHTLKLINSHIATFIGLKSHPKLIVVSRMGDGSAKYDFLAVVHVEVNGIGSSLVMKVAPNQPNLLGLDAIFRFGMVIDPVQRVFSQSTAPLKDNEHLFDFFDLKRYMSKLGITQEDLIPVEDLPDPNVAYIDLLKAGSAHAVINLGPSFTIGLGIRSPVLNLGVGN</sequence>
<evidence type="ECO:0000313" key="3">
    <source>
        <dbReference type="Proteomes" id="UP000281549"/>
    </source>
</evidence>
<evidence type="ECO:0000256" key="1">
    <source>
        <dbReference type="SAM" id="SignalP"/>
    </source>
</evidence>
<name>A0A4P9YJU8_ROZAC</name>
<dbReference type="Proteomes" id="UP000281549">
    <property type="component" value="Unassembled WGS sequence"/>
</dbReference>
<gene>
    <name evidence="2" type="ORF">ROZALSC1DRAFT_22067</name>
</gene>
<dbReference type="AlphaFoldDB" id="A0A4P9YJU8"/>